<dbReference type="HOGENOM" id="CLU_828728_0_0_4"/>
<gene>
    <name evidence="2" type="ordered locus">Slit_0153</name>
</gene>
<dbReference type="Proteomes" id="UP000001625">
    <property type="component" value="Chromosome"/>
</dbReference>
<feature type="region of interest" description="Disordered" evidence="1">
    <location>
        <begin position="108"/>
        <end position="127"/>
    </location>
</feature>
<evidence type="ECO:0000256" key="1">
    <source>
        <dbReference type="SAM" id="MobiDB-lite"/>
    </source>
</evidence>
<organism evidence="2 3">
    <name type="scientific">Sideroxydans lithotrophicus (strain ES-1)</name>
    <dbReference type="NCBI Taxonomy" id="580332"/>
    <lineage>
        <taxon>Bacteria</taxon>
        <taxon>Pseudomonadati</taxon>
        <taxon>Pseudomonadota</taxon>
        <taxon>Betaproteobacteria</taxon>
        <taxon>Nitrosomonadales</taxon>
        <taxon>Gallionellaceae</taxon>
        <taxon>Sideroxydans</taxon>
    </lineage>
</organism>
<evidence type="ECO:0000313" key="2">
    <source>
        <dbReference type="EMBL" id="ADE10395.1"/>
    </source>
</evidence>
<feature type="region of interest" description="Disordered" evidence="1">
    <location>
        <begin position="174"/>
        <end position="221"/>
    </location>
</feature>
<dbReference type="RefSeq" id="WP_013028294.1">
    <property type="nucleotide sequence ID" value="NC_013959.1"/>
</dbReference>
<feature type="compositionally biased region" description="Low complexity" evidence="1">
    <location>
        <begin position="208"/>
        <end position="219"/>
    </location>
</feature>
<name>D5CU60_SIDLE</name>
<keyword evidence="3" id="KW-1185">Reference proteome</keyword>
<feature type="compositionally biased region" description="Basic and acidic residues" evidence="1">
    <location>
        <begin position="109"/>
        <end position="126"/>
    </location>
</feature>
<accession>D5CU60</accession>
<evidence type="ECO:0000313" key="3">
    <source>
        <dbReference type="Proteomes" id="UP000001625"/>
    </source>
</evidence>
<sequence>MDNMKTLILIVSIYLLAGCAEVEVPHYASISAPVALADKEGWYHFAGLDFKGVLSNGRPDGIGTCRSYYNLEGYNEKKESPCEFKNGGRIDELHRMRMEQVAINLKKTQQREDQERAEQEAERIRQNNESVRATDGAMRAGFQQFQSQLNDYAQQDQANARQIKQLQDRAIQQKQADIDAEERSRAQRAEREAKEKRAADELMDRARNSSSMQSNSGGSTNVYGGGVTPAVIGATVQGEHSTNQTRRKKYVHDGFNDNGARAARPELAIEQDIAQLKREAEKWVAERRHNGSVPIHGVITDMRVREGCTAYKQLDDAGGYWAKCILDITYEGDDL</sequence>
<feature type="compositionally biased region" description="Basic and acidic residues" evidence="1">
    <location>
        <begin position="181"/>
        <end position="207"/>
    </location>
</feature>
<evidence type="ECO:0008006" key="4">
    <source>
        <dbReference type="Google" id="ProtNLM"/>
    </source>
</evidence>
<dbReference type="AlphaFoldDB" id="D5CU60"/>
<reference evidence="2 3" key="1">
    <citation type="submission" date="2010-03" db="EMBL/GenBank/DDBJ databases">
        <title>Complete sequence of Sideroxydans lithotrophicus ES-1.</title>
        <authorList>
            <consortium name="US DOE Joint Genome Institute"/>
            <person name="Lucas S."/>
            <person name="Copeland A."/>
            <person name="Lapidus A."/>
            <person name="Cheng J.-F."/>
            <person name="Bruce D."/>
            <person name="Goodwin L."/>
            <person name="Pitluck S."/>
            <person name="Munk A.C."/>
            <person name="Detter J.C."/>
            <person name="Han C."/>
            <person name="Tapia R."/>
            <person name="Larimer F."/>
            <person name="Land M."/>
            <person name="Hauser L."/>
            <person name="Kyrpides N."/>
            <person name="Ivanova N."/>
            <person name="Emerson D."/>
            <person name="Woyke T."/>
        </authorList>
    </citation>
    <scope>NUCLEOTIDE SEQUENCE [LARGE SCALE GENOMIC DNA]</scope>
    <source>
        <strain evidence="2 3">ES-1</strain>
    </source>
</reference>
<proteinExistence type="predicted"/>
<dbReference type="EMBL" id="CP001965">
    <property type="protein sequence ID" value="ADE10395.1"/>
    <property type="molecule type" value="Genomic_DNA"/>
</dbReference>
<dbReference type="PROSITE" id="PS51257">
    <property type="entry name" value="PROKAR_LIPOPROTEIN"/>
    <property type="match status" value="1"/>
</dbReference>
<dbReference type="KEGG" id="slt:Slit_0153"/>
<dbReference type="eggNOG" id="COG4372">
    <property type="taxonomic scope" value="Bacteria"/>
</dbReference>
<protein>
    <recommendedName>
        <fullName evidence="4">Lipoprotein</fullName>
    </recommendedName>
</protein>